<feature type="region of interest" description="Disordered" evidence="4">
    <location>
        <begin position="318"/>
        <end position="351"/>
    </location>
</feature>
<dbReference type="PANTHER" id="PTHR32054">
    <property type="entry name" value="HEAVY CHAIN, PUTATIVE, EXPRESSED-RELATED-RELATED"/>
    <property type="match status" value="1"/>
</dbReference>
<accession>A0AAP0D5C5</accession>
<comment type="similarity">
    <text evidence="1">Belongs to the WEB family.</text>
</comment>
<evidence type="ECO:0008006" key="7">
    <source>
        <dbReference type="Google" id="ProtNLM"/>
    </source>
</evidence>
<protein>
    <recommendedName>
        <fullName evidence="7">WEB family protein</fullName>
    </recommendedName>
</protein>
<feature type="coiled-coil region" evidence="3">
    <location>
        <begin position="274"/>
        <end position="315"/>
    </location>
</feature>
<name>A0AAP0D5C5_9ASTR</name>
<proteinExistence type="inferred from homology"/>
<feature type="coiled-coil region" evidence="3">
    <location>
        <begin position="83"/>
        <end position="171"/>
    </location>
</feature>
<evidence type="ECO:0000256" key="2">
    <source>
        <dbReference type="ARBA" id="ARBA00023054"/>
    </source>
</evidence>
<sequence>MDSDHNVGPGFLETGSDPKQINGDGVRGEVDTSAPFGSVKEAVTRFGGVGFWKPHPNHLLASQNGTEEEFDPVKAEEQAVQLANNLMLKEKEALEVLKELESTKAIVEELKVKLQKELSTQSTGFILTELQQAKLNLTRTTNDLANIRATMETYNKMIEKERFELEKTRQRFSQNSSEEVDFSRELHRLTSETGQFKKVTEEAKSEVLRSMNQIKQTKRRIKTAEMRLIAARKLKEAARASEALARFEINSLSESQTREVNESAVKVNEPEVCKSEILNKVEEATEEVKKSKRVLEEALSKAEAANIDNLEAEEALRKWGGEHGQRRKSTVQNSTKFKNSCSRSNSHSGSNVTAGPILAPTMSIGQILNRKLLLTEEYYEKSDMRRKVCLAQMLSKPANGGGSGSGLGGGGGDERVSGKRKKFGIGRIPFLAANSSKKKKHTASLRLSGMVD</sequence>
<dbReference type="Proteomes" id="UP001408789">
    <property type="component" value="Unassembled WGS sequence"/>
</dbReference>
<evidence type="ECO:0000256" key="1">
    <source>
        <dbReference type="ARBA" id="ARBA00005485"/>
    </source>
</evidence>
<dbReference type="InterPro" id="IPR008545">
    <property type="entry name" value="Web"/>
</dbReference>
<dbReference type="EMBL" id="JBCNJP010000014">
    <property type="protein sequence ID" value="KAK9068950.1"/>
    <property type="molecule type" value="Genomic_DNA"/>
</dbReference>
<feature type="region of interest" description="Disordered" evidence="4">
    <location>
        <begin position="1"/>
        <end position="33"/>
    </location>
</feature>
<evidence type="ECO:0000313" key="6">
    <source>
        <dbReference type="Proteomes" id="UP001408789"/>
    </source>
</evidence>
<feature type="compositionally biased region" description="Gly residues" evidence="4">
    <location>
        <begin position="399"/>
        <end position="411"/>
    </location>
</feature>
<feature type="region of interest" description="Disordered" evidence="4">
    <location>
        <begin position="399"/>
        <end position="419"/>
    </location>
</feature>
<evidence type="ECO:0000256" key="3">
    <source>
        <dbReference type="SAM" id="Coils"/>
    </source>
</evidence>
<dbReference type="GO" id="GO:0005829">
    <property type="term" value="C:cytosol"/>
    <property type="evidence" value="ECO:0007669"/>
    <property type="project" value="TreeGrafter"/>
</dbReference>
<reference evidence="5 6" key="1">
    <citation type="submission" date="2024-04" db="EMBL/GenBank/DDBJ databases">
        <title>The reference genome of an endangered Asteraceae, Deinandra increscens subsp. villosa, native to the Central Coast of California.</title>
        <authorList>
            <person name="Guilliams M."/>
            <person name="Hasenstab-Lehman K."/>
            <person name="Meyer R."/>
            <person name="Mcevoy S."/>
        </authorList>
    </citation>
    <scope>NUCLEOTIDE SEQUENCE [LARGE SCALE GENOMIC DNA]</scope>
    <source>
        <tissue evidence="5">Leaf</tissue>
    </source>
</reference>
<dbReference type="PANTHER" id="PTHR32054:SF4">
    <property type="entry name" value="OS07G0677900 PROTEIN"/>
    <property type="match status" value="1"/>
</dbReference>
<keyword evidence="6" id="KW-1185">Reference proteome</keyword>
<dbReference type="Pfam" id="PF05701">
    <property type="entry name" value="WEMBL"/>
    <property type="match status" value="1"/>
</dbReference>
<organism evidence="5 6">
    <name type="scientific">Deinandra increscens subsp. villosa</name>
    <dbReference type="NCBI Taxonomy" id="3103831"/>
    <lineage>
        <taxon>Eukaryota</taxon>
        <taxon>Viridiplantae</taxon>
        <taxon>Streptophyta</taxon>
        <taxon>Embryophyta</taxon>
        <taxon>Tracheophyta</taxon>
        <taxon>Spermatophyta</taxon>
        <taxon>Magnoliopsida</taxon>
        <taxon>eudicotyledons</taxon>
        <taxon>Gunneridae</taxon>
        <taxon>Pentapetalae</taxon>
        <taxon>asterids</taxon>
        <taxon>campanulids</taxon>
        <taxon>Asterales</taxon>
        <taxon>Asteraceae</taxon>
        <taxon>Asteroideae</taxon>
        <taxon>Heliantheae alliance</taxon>
        <taxon>Madieae</taxon>
        <taxon>Madiinae</taxon>
        <taxon>Deinandra</taxon>
    </lineage>
</organism>
<feature type="compositionally biased region" description="Low complexity" evidence="4">
    <location>
        <begin position="339"/>
        <end position="351"/>
    </location>
</feature>
<evidence type="ECO:0000313" key="5">
    <source>
        <dbReference type="EMBL" id="KAK9068950.1"/>
    </source>
</evidence>
<comment type="caution">
    <text evidence="5">The sequence shown here is derived from an EMBL/GenBank/DDBJ whole genome shotgun (WGS) entry which is preliminary data.</text>
</comment>
<dbReference type="GO" id="GO:0009903">
    <property type="term" value="P:chloroplast avoidance movement"/>
    <property type="evidence" value="ECO:0007669"/>
    <property type="project" value="TreeGrafter"/>
</dbReference>
<dbReference type="AlphaFoldDB" id="A0AAP0D5C5"/>
<keyword evidence="2 3" id="KW-0175">Coiled coil</keyword>
<gene>
    <name evidence="5" type="ORF">SSX86_013066</name>
</gene>
<dbReference type="GO" id="GO:0009904">
    <property type="term" value="P:chloroplast accumulation movement"/>
    <property type="evidence" value="ECO:0007669"/>
    <property type="project" value="TreeGrafter"/>
</dbReference>
<evidence type="ECO:0000256" key="4">
    <source>
        <dbReference type="SAM" id="MobiDB-lite"/>
    </source>
</evidence>